<protein>
    <submittedName>
        <fullName evidence="7">FBP1-like protein</fullName>
    </submittedName>
</protein>
<keyword evidence="1 4" id="KW-0245">EGF-like domain</keyword>
<keyword evidence="5" id="KW-0472">Membrane</keyword>
<evidence type="ECO:0000256" key="3">
    <source>
        <dbReference type="ARBA" id="ARBA00023157"/>
    </source>
</evidence>
<dbReference type="EMBL" id="CP111017">
    <property type="protein sequence ID" value="WAR08268.1"/>
    <property type="molecule type" value="Genomic_DNA"/>
</dbReference>
<dbReference type="Pfam" id="PF00008">
    <property type="entry name" value="EGF"/>
    <property type="match status" value="2"/>
</dbReference>
<evidence type="ECO:0000256" key="5">
    <source>
        <dbReference type="SAM" id="Phobius"/>
    </source>
</evidence>
<evidence type="ECO:0000256" key="1">
    <source>
        <dbReference type="ARBA" id="ARBA00022536"/>
    </source>
</evidence>
<dbReference type="PROSITE" id="PS01186">
    <property type="entry name" value="EGF_2"/>
    <property type="match status" value="2"/>
</dbReference>
<accession>A0ABY7EE42</accession>
<keyword evidence="5" id="KW-1133">Transmembrane helix</keyword>
<feature type="transmembrane region" description="Helical" evidence="5">
    <location>
        <begin position="81"/>
        <end position="102"/>
    </location>
</feature>
<dbReference type="SMART" id="SM00179">
    <property type="entry name" value="EGF_CA"/>
    <property type="match status" value="2"/>
</dbReference>
<dbReference type="Gene3D" id="2.10.25.10">
    <property type="entry name" value="Laminin"/>
    <property type="match status" value="2"/>
</dbReference>
<dbReference type="PROSITE" id="PS50026">
    <property type="entry name" value="EGF_3"/>
    <property type="match status" value="2"/>
</dbReference>
<dbReference type="SMART" id="SM00181">
    <property type="entry name" value="EGF"/>
    <property type="match status" value="2"/>
</dbReference>
<proteinExistence type="predicted"/>
<keyword evidence="2" id="KW-0677">Repeat</keyword>
<keyword evidence="5" id="KW-0812">Transmembrane</keyword>
<keyword evidence="3 4" id="KW-1015">Disulfide bond</keyword>
<dbReference type="PANTHER" id="PTHR12916:SF9">
    <property type="entry name" value="NEUROGENIC LOCUS NOTCH HOMOLOG PROTEIN 1-RELATED"/>
    <property type="match status" value="1"/>
</dbReference>
<feature type="domain" description="EGF-like" evidence="6">
    <location>
        <begin position="16"/>
        <end position="52"/>
    </location>
</feature>
<reference evidence="7" key="1">
    <citation type="submission" date="2022-11" db="EMBL/GenBank/DDBJ databases">
        <title>Centuries of genome instability and evolution in soft-shell clam transmissible cancer (bioRxiv).</title>
        <authorList>
            <person name="Hart S.F.M."/>
            <person name="Yonemitsu M.A."/>
            <person name="Giersch R.M."/>
            <person name="Beal B.F."/>
            <person name="Arriagada G."/>
            <person name="Davis B.W."/>
            <person name="Ostrander E.A."/>
            <person name="Goff S.P."/>
            <person name="Metzger M.J."/>
        </authorList>
    </citation>
    <scope>NUCLEOTIDE SEQUENCE</scope>
    <source>
        <strain evidence="7">MELC-2E11</strain>
        <tissue evidence="7">Siphon/mantle</tissue>
    </source>
</reference>
<evidence type="ECO:0000313" key="8">
    <source>
        <dbReference type="Proteomes" id="UP001164746"/>
    </source>
</evidence>
<evidence type="ECO:0000256" key="2">
    <source>
        <dbReference type="ARBA" id="ARBA00022737"/>
    </source>
</evidence>
<dbReference type="Proteomes" id="UP001164746">
    <property type="component" value="Chromosome 6"/>
</dbReference>
<dbReference type="SUPFAM" id="SSF57196">
    <property type="entry name" value="EGF/Laminin"/>
    <property type="match status" value="2"/>
</dbReference>
<evidence type="ECO:0000313" key="7">
    <source>
        <dbReference type="EMBL" id="WAR08268.1"/>
    </source>
</evidence>
<feature type="non-terminal residue" evidence="7">
    <location>
        <position position="1"/>
    </location>
</feature>
<dbReference type="InterPro" id="IPR001881">
    <property type="entry name" value="EGF-like_Ca-bd_dom"/>
</dbReference>
<dbReference type="PROSITE" id="PS00022">
    <property type="entry name" value="EGF_1"/>
    <property type="match status" value="2"/>
</dbReference>
<comment type="caution">
    <text evidence="4">Lacks conserved residue(s) required for the propagation of feature annotation.</text>
</comment>
<organism evidence="7 8">
    <name type="scientific">Mya arenaria</name>
    <name type="common">Soft-shell clam</name>
    <dbReference type="NCBI Taxonomy" id="6604"/>
    <lineage>
        <taxon>Eukaryota</taxon>
        <taxon>Metazoa</taxon>
        <taxon>Spiralia</taxon>
        <taxon>Lophotrochozoa</taxon>
        <taxon>Mollusca</taxon>
        <taxon>Bivalvia</taxon>
        <taxon>Autobranchia</taxon>
        <taxon>Heteroconchia</taxon>
        <taxon>Euheterodonta</taxon>
        <taxon>Imparidentia</taxon>
        <taxon>Neoheterodontei</taxon>
        <taxon>Myida</taxon>
        <taxon>Myoidea</taxon>
        <taxon>Myidae</taxon>
        <taxon>Mya</taxon>
    </lineage>
</organism>
<dbReference type="CDD" id="cd00054">
    <property type="entry name" value="EGF_CA"/>
    <property type="match status" value="2"/>
</dbReference>
<name>A0ABY7EE42_MYAAR</name>
<dbReference type="InterPro" id="IPR018097">
    <property type="entry name" value="EGF_Ca-bd_CS"/>
</dbReference>
<sequence length="116" mass="12667">NSEVKSTLVVYQRHYNINECLSNPCRNNGVCSDQVNSYTCACAPGYTGDDCETEIDECSSNSCSNNGQCTDHVNHFTCTCALGYTGTTCVTVAFFLGFLRFLQGKTRAKNIATPHD</sequence>
<feature type="domain" description="EGF-like" evidence="6">
    <location>
        <begin position="54"/>
        <end position="90"/>
    </location>
</feature>
<dbReference type="PRINTS" id="PR00010">
    <property type="entry name" value="EGFBLOOD"/>
</dbReference>
<evidence type="ECO:0000259" key="6">
    <source>
        <dbReference type="PROSITE" id="PS50026"/>
    </source>
</evidence>
<feature type="disulfide bond" evidence="4">
    <location>
        <begin position="80"/>
        <end position="89"/>
    </location>
</feature>
<dbReference type="PROSITE" id="PS00010">
    <property type="entry name" value="ASX_HYDROXYL"/>
    <property type="match status" value="2"/>
</dbReference>
<dbReference type="InterPro" id="IPR000742">
    <property type="entry name" value="EGF"/>
</dbReference>
<evidence type="ECO:0000256" key="4">
    <source>
        <dbReference type="PROSITE-ProRule" id="PRU00076"/>
    </source>
</evidence>
<keyword evidence="8" id="KW-1185">Reference proteome</keyword>
<dbReference type="PROSITE" id="PS01187">
    <property type="entry name" value="EGF_CA"/>
    <property type="match status" value="1"/>
</dbReference>
<feature type="disulfide bond" evidence="4">
    <location>
        <begin position="42"/>
        <end position="51"/>
    </location>
</feature>
<dbReference type="InterPro" id="IPR000152">
    <property type="entry name" value="EGF-type_Asp/Asn_hydroxyl_site"/>
</dbReference>
<dbReference type="PANTHER" id="PTHR12916">
    <property type="entry name" value="CYTOCHROME C OXIDASE POLYPEPTIDE VIC-2"/>
    <property type="match status" value="1"/>
</dbReference>
<gene>
    <name evidence="7" type="ORF">MAR_018226</name>
</gene>